<sequence>MGFSYGELRDIYYKHHDNEVIKNLFFFIRACNYYYVADILEDESSRKSGKKEAAKIDPNYDGPYAKEVVTFAKNLLGDSYSELSKIAIKEEENYWNLTIEEKKDIVEYIDDNYLDINYNVLCQEIADKYGISEEHVALIEIDVDEFYTLEEENKDDYKDYYKDDNKLDDITDNDYTSPYIDYDATLEYGSGSVVIANSKNDLDNFLKSVDQGHTAAIENMVNKGLIAYVSRGTKVAIMEEKITVTKVLILEGLYEGVEAWTIREAVKEK</sequence>
<reference evidence="1 2" key="1">
    <citation type="submission" date="2020-07" db="EMBL/GenBank/DDBJ databases">
        <title>Characterization and genome sequencing of isolate MD1, a novel member within the family Lachnospiraceae.</title>
        <authorList>
            <person name="Rettenmaier R."/>
            <person name="Di Bello L."/>
            <person name="Zinser C."/>
            <person name="Scheitz K."/>
            <person name="Liebl W."/>
            <person name="Zverlov V."/>
        </authorList>
    </citation>
    <scope>NUCLEOTIDE SEQUENCE [LARGE SCALE GENOMIC DNA]</scope>
    <source>
        <strain evidence="1 2">MD1</strain>
    </source>
</reference>
<protein>
    <submittedName>
        <fullName evidence="1">Uncharacterized protein</fullName>
    </submittedName>
</protein>
<keyword evidence="2" id="KW-1185">Reference proteome</keyword>
<dbReference type="EMBL" id="JACEGA010000001">
    <property type="protein sequence ID" value="MBB2183307.1"/>
    <property type="molecule type" value="Genomic_DNA"/>
</dbReference>
<evidence type="ECO:0000313" key="2">
    <source>
        <dbReference type="Proteomes" id="UP000574276"/>
    </source>
</evidence>
<name>A0A839K1L6_9FIRM</name>
<dbReference type="Proteomes" id="UP000574276">
    <property type="component" value="Unassembled WGS sequence"/>
</dbReference>
<accession>A0A839K1L6</accession>
<comment type="caution">
    <text evidence="1">The sequence shown here is derived from an EMBL/GenBank/DDBJ whole genome shotgun (WGS) entry which is preliminary data.</text>
</comment>
<proteinExistence type="predicted"/>
<evidence type="ECO:0000313" key="1">
    <source>
        <dbReference type="EMBL" id="MBB2183307.1"/>
    </source>
</evidence>
<organism evidence="1 2">
    <name type="scientific">Variimorphobacter saccharofermentans</name>
    <dbReference type="NCBI Taxonomy" id="2755051"/>
    <lineage>
        <taxon>Bacteria</taxon>
        <taxon>Bacillati</taxon>
        <taxon>Bacillota</taxon>
        <taxon>Clostridia</taxon>
        <taxon>Lachnospirales</taxon>
        <taxon>Lachnospiraceae</taxon>
        <taxon>Variimorphobacter</taxon>
    </lineage>
</organism>
<dbReference type="RefSeq" id="WP_228352975.1">
    <property type="nucleotide sequence ID" value="NZ_JACEGA010000001.1"/>
</dbReference>
<gene>
    <name evidence="1" type="ORF">H0486_10490</name>
</gene>
<dbReference type="AlphaFoldDB" id="A0A839K1L6"/>